<protein>
    <recommendedName>
        <fullName evidence="2">Peptidase C39</fullName>
    </recommendedName>
</protein>
<dbReference type="OrthoDB" id="5416005at2"/>
<organism evidence="1">
    <name type="scientific">Geobacter sp. (strain M21)</name>
    <dbReference type="NCBI Taxonomy" id="443144"/>
    <lineage>
        <taxon>Bacteria</taxon>
        <taxon>Pseudomonadati</taxon>
        <taxon>Thermodesulfobacteriota</taxon>
        <taxon>Desulfuromonadia</taxon>
        <taxon>Geobacterales</taxon>
        <taxon>Geobacteraceae</taxon>
        <taxon>Geobacter</taxon>
    </lineage>
</organism>
<dbReference type="AlphaFoldDB" id="C6E121"/>
<accession>C6E121</accession>
<dbReference type="STRING" id="443144.GM21_0787"/>
<dbReference type="HOGENOM" id="CLU_1287458_0_0_7"/>
<evidence type="ECO:0000313" key="1">
    <source>
        <dbReference type="EMBL" id="ACT16861.1"/>
    </source>
</evidence>
<reference evidence="1" key="1">
    <citation type="submission" date="2009-07" db="EMBL/GenBank/DDBJ databases">
        <title>Complete sequence of Geobacter sp. M21.</title>
        <authorList>
            <consortium name="US DOE Joint Genome Institute"/>
            <person name="Lucas S."/>
            <person name="Copeland A."/>
            <person name="Lapidus A."/>
            <person name="Glavina del Rio T."/>
            <person name="Dalin E."/>
            <person name="Tice H."/>
            <person name="Bruce D."/>
            <person name="Goodwin L."/>
            <person name="Pitluck S."/>
            <person name="Saunders E."/>
            <person name="Brettin T."/>
            <person name="Detter J.C."/>
            <person name="Han C."/>
            <person name="Larimer F."/>
            <person name="Land M."/>
            <person name="Hauser L."/>
            <person name="Kyrpides N."/>
            <person name="Ovchinnikova G."/>
            <person name="Lovley D."/>
        </authorList>
    </citation>
    <scope>NUCLEOTIDE SEQUENCE [LARGE SCALE GENOMIC DNA]</scope>
    <source>
        <strain evidence="1">M21</strain>
    </source>
</reference>
<dbReference type="EMBL" id="CP001661">
    <property type="protein sequence ID" value="ACT16861.1"/>
    <property type="molecule type" value="Genomic_DNA"/>
</dbReference>
<evidence type="ECO:0008006" key="2">
    <source>
        <dbReference type="Google" id="ProtNLM"/>
    </source>
</evidence>
<name>C6E121_GEOSM</name>
<proteinExistence type="predicted"/>
<dbReference type="KEGG" id="gem:GM21_0787"/>
<sequence length="201" mass="23976">MKVPFRQQVSGYDCVPTSLINGISYLFYREEIPPFIVHRVYKECMDLESFRGTSSRAIEELAFWLSHYQESRYKKFTVEAEYLYGDQVHLRQSSKVIRCINSKGVALLCVHTTDNNWHYILGFRLEGDWLHCYDPFPRTKRFIDHESVKFVTATGQHEPNLIVRLDWLDKNFKKAKDYHRRKYVLGQTDDRECLLLNRIRS</sequence>
<dbReference type="eggNOG" id="ENOG502ZCD4">
    <property type="taxonomic scope" value="Bacteria"/>
</dbReference>
<gene>
    <name evidence="1" type="ordered locus">GM21_0787</name>
</gene>